<proteinExistence type="predicted"/>
<name>A0ABP6RXT4_9PSEU</name>
<protein>
    <submittedName>
        <fullName evidence="1">Uncharacterized protein</fullName>
    </submittedName>
</protein>
<keyword evidence="2" id="KW-1185">Reference proteome</keyword>
<comment type="caution">
    <text evidence="1">The sequence shown here is derived from an EMBL/GenBank/DDBJ whole genome shotgun (WGS) entry which is preliminary data.</text>
</comment>
<accession>A0ABP6RXT4</accession>
<dbReference type="EMBL" id="BAAAYK010000038">
    <property type="protein sequence ID" value="GAA3362951.1"/>
    <property type="molecule type" value="Genomic_DNA"/>
</dbReference>
<reference evidence="2" key="1">
    <citation type="journal article" date="2019" name="Int. J. Syst. Evol. Microbiol.">
        <title>The Global Catalogue of Microorganisms (GCM) 10K type strain sequencing project: providing services to taxonomists for standard genome sequencing and annotation.</title>
        <authorList>
            <consortium name="The Broad Institute Genomics Platform"/>
            <consortium name="The Broad Institute Genome Sequencing Center for Infectious Disease"/>
            <person name="Wu L."/>
            <person name="Ma J."/>
        </authorList>
    </citation>
    <scope>NUCLEOTIDE SEQUENCE [LARGE SCALE GENOMIC DNA]</scope>
    <source>
        <strain evidence="2">JCM 9687</strain>
    </source>
</reference>
<evidence type="ECO:0000313" key="2">
    <source>
        <dbReference type="Proteomes" id="UP001500483"/>
    </source>
</evidence>
<dbReference type="Proteomes" id="UP001500483">
    <property type="component" value="Unassembled WGS sequence"/>
</dbReference>
<organism evidence="1 2">
    <name type="scientific">Saccharopolyspora gregorii</name>
    <dbReference type="NCBI Taxonomy" id="33914"/>
    <lineage>
        <taxon>Bacteria</taxon>
        <taxon>Bacillati</taxon>
        <taxon>Actinomycetota</taxon>
        <taxon>Actinomycetes</taxon>
        <taxon>Pseudonocardiales</taxon>
        <taxon>Pseudonocardiaceae</taxon>
        <taxon>Saccharopolyspora</taxon>
    </lineage>
</organism>
<evidence type="ECO:0000313" key="1">
    <source>
        <dbReference type="EMBL" id="GAA3362951.1"/>
    </source>
</evidence>
<gene>
    <name evidence="1" type="ORF">GCM10020366_52930</name>
</gene>
<sequence>MIGVGVPAGELSVVAHTTQGARLRFSASGSESGAPGMPIGVARATPCNEFCDTSLTCGPPVELFAASSADE</sequence>